<gene>
    <name evidence="1" type="ORF">Ciccas_004083</name>
</gene>
<dbReference type="Proteomes" id="UP001626550">
    <property type="component" value="Unassembled WGS sequence"/>
</dbReference>
<name>A0ABD2QCJ8_9PLAT</name>
<evidence type="ECO:0000313" key="2">
    <source>
        <dbReference type="Proteomes" id="UP001626550"/>
    </source>
</evidence>
<keyword evidence="2" id="KW-1185">Reference proteome</keyword>
<evidence type="ECO:0000313" key="1">
    <source>
        <dbReference type="EMBL" id="KAL3317266.1"/>
    </source>
</evidence>
<dbReference type="EMBL" id="JBJKFK010000407">
    <property type="protein sequence ID" value="KAL3317266.1"/>
    <property type="molecule type" value="Genomic_DNA"/>
</dbReference>
<comment type="caution">
    <text evidence="1">The sequence shown here is derived from an EMBL/GenBank/DDBJ whole genome shotgun (WGS) entry which is preliminary data.</text>
</comment>
<protein>
    <submittedName>
        <fullName evidence="1">Uncharacterized protein</fullName>
    </submittedName>
</protein>
<reference evidence="1 2" key="1">
    <citation type="submission" date="2024-11" db="EMBL/GenBank/DDBJ databases">
        <title>Adaptive evolution of stress response genes in parasites aligns with host niche diversity.</title>
        <authorList>
            <person name="Hahn C."/>
            <person name="Resl P."/>
        </authorList>
    </citation>
    <scope>NUCLEOTIDE SEQUENCE [LARGE SCALE GENOMIC DNA]</scope>
    <source>
        <strain evidence="1">EGGRZ-B1_66</strain>
        <tissue evidence="1">Body</tissue>
    </source>
</reference>
<dbReference type="AlphaFoldDB" id="A0ABD2QCJ8"/>
<proteinExistence type="predicted"/>
<accession>A0ABD2QCJ8</accession>
<organism evidence="1 2">
    <name type="scientific">Cichlidogyrus casuarinus</name>
    <dbReference type="NCBI Taxonomy" id="1844966"/>
    <lineage>
        <taxon>Eukaryota</taxon>
        <taxon>Metazoa</taxon>
        <taxon>Spiralia</taxon>
        <taxon>Lophotrochozoa</taxon>
        <taxon>Platyhelminthes</taxon>
        <taxon>Monogenea</taxon>
        <taxon>Monopisthocotylea</taxon>
        <taxon>Dactylogyridea</taxon>
        <taxon>Ancyrocephalidae</taxon>
        <taxon>Cichlidogyrus</taxon>
    </lineage>
</organism>
<sequence length="146" mass="17045">MHLARDDDLGIQMNEKRRGLYEFIKKERAPIEAYIGSVTKNWLVRRRLRGGIQKRNKYFWERKRTEDQGDVIQEKQEESIKRMPPAIVAQNLASANLQNTVRIMKKVFESGTDSDSTSSINPCQCNTYLDCGPPLQINIIKRKYKK</sequence>